<dbReference type="SUPFAM" id="SSF56300">
    <property type="entry name" value="Metallo-dependent phosphatases"/>
    <property type="match status" value="1"/>
</dbReference>
<dbReference type="SMART" id="SM00156">
    <property type="entry name" value="PP2Ac"/>
    <property type="match status" value="1"/>
</dbReference>
<feature type="compositionally biased region" description="Pro residues" evidence="6">
    <location>
        <begin position="929"/>
        <end position="938"/>
    </location>
</feature>
<evidence type="ECO:0000259" key="7">
    <source>
        <dbReference type="PROSITE" id="PS51044"/>
    </source>
</evidence>
<feature type="region of interest" description="Disordered" evidence="6">
    <location>
        <begin position="913"/>
        <end position="982"/>
    </location>
</feature>
<feature type="region of interest" description="Disordered" evidence="6">
    <location>
        <begin position="850"/>
        <end position="894"/>
    </location>
</feature>
<dbReference type="PANTHER" id="PTHR10782">
    <property type="entry name" value="ZINC FINGER MIZ DOMAIN-CONTAINING PROTEIN"/>
    <property type="match status" value="1"/>
</dbReference>
<dbReference type="Gene3D" id="3.30.40.10">
    <property type="entry name" value="Zinc/RING finger domain, C3HC4 (zinc finger)"/>
    <property type="match status" value="1"/>
</dbReference>
<comment type="similarity">
    <text evidence="5">Belongs to the PPP phosphatase family.</text>
</comment>
<dbReference type="GO" id="GO:0004722">
    <property type="term" value="F:protein serine/threonine phosphatase activity"/>
    <property type="evidence" value="ECO:0007669"/>
    <property type="project" value="UniProtKB-EC"/>
</dbReference>
<reference evidence="8 9" key="1">
    <citation type="journal article" date="2021" name="Commun. Biol.">
        <title>The genome of Shorea leprosula (Dipterocarpaceae) highlights the ecological relevance of drought in aseasonal tropical rainforests.</title>
        <authorList>
            <person name="Ng K.K.S."/>
            <person name="Kobayashi M.J."/>
            <person name="Fawcett J.A."/>
            <person name="Hatakeyama M."/>
            <person name="Paape T."/>
            <person name="Ng C.H."/>
            <person name="Ang C.C."/>
            <person name="Tnah L.H."/>
            <person name="Lee C.T."/>
            <person name="Nishiyama T."/>
            <person name="Sese J."/>
            <person name="O'Brien M.J."/>
            <person name="Copetti D."/>
            <person name="Mohd Noor M.I."/>
            <person name="Ong R.C."/>
            <person name="Putra M."/>
            <person name="Sireger I.Z."/>
            <person name="Indrioko S."/>
            <person name="Kosugi Y."/>
            <person name="Izuno A."/>
            <person name="Isagi Y."/>
            <person name="Lee S.L."/>
            <person name="Shimizu K.K."/>
        </authorList>
    </citation>
    <scope>NUCLEOTIDE SEQUENCE [LARGE SCALE GENOMIC DNA]</scope>
    <source>
        <strain evidence="8">214</strain>
    </source>
</reference>
<feature type="compositionally biased region" description="Polar residues" evidence="6">
    <location>
        <begin position="913"/>
        <end position="925"/>
    </location>
</feature>
<evidence type="ECO:0000256" key="4">
    <source>
        <dbReference type="PROSITE-ProRule" id="PRU00452"/>
    </source>
</evidence>
<dbReference type="GO" id="GO:0061665">
    <property type="term" value="F:SUMO ligase activity"/>
    <property type="evidence" value="ECO:0007669"/>
    <property type="project" value="TreeGrafter"/>
</dbReference>
<evidence type="ECO:0000256" key="5">
    <source>
        <dbReference type="RuleBase" id="RU004273"/>
    </source>
</evidence>
<sequence>MLTICDVHGQFSDLLRLFEYGGYAPEANYLFLGDYVDRGKQSIETICLLLAYKIKYKENFFLLRGNHECASISRIYGLHDECKRRFNVRLWRTFTDFFNCLPVAAAGGGGLAGGIWGGTRTTDGVAAELHTSSEPGAAFDISNAASGGMPGRFLSALQALRLPSKIPFEIYRGIDYAVANNDIPEKAEDLPLLFKQICQPKSDSLLQAAIMVLMLSVKNACKVGWFSDKETNELLKLANEVGSCFCSPGGINIGPSNLQANVSEIMSRFYPFMRMGNILASMEAKPGYAALMIDFNISKNTVHSPEEKIRLFVAQTDNMETSACIISPQQVNFLLNGKGVEKRTNVLMDTGPQMPTNVTAMLKYGTNLLQAVGQFNGHCIIVVAFMSVVSLPDAPVLPDYVQSGNLAPDSDSDLIEGPSRISLSCPISRTRIKTPVKGIACKHLQCFDFNNYVDINTRRPSWRCPHCNQHVCYSEIRIDQNMVKVLQDVADDVSDVIISADGSWKAIFESDDHVDHANETILNCQRDGSQQEESEIASNVILDLTLDDNEMDVDPVELEDRKPSLVALQDQSTTTNSTQTLELNNAVGVNQSAAPWMQDDYWSGLLSNGALIPGVSTDAQAAVGIPVSTANMQLQQSQLMNSISSPEYGRLQPMPRHVTRTPTAIQALPAPSQTGAQQRPRTSSNGLIPTSQSFQSIAPSASGYTTVSNEIDRQPQFSRSRDMAATSSQNHSVAQQNHLFIPVQSVQVPQVGVPASGQVRGTHRVSSGLLAEQQRTLSQQQAQQRLSQSRNHPSGLVRSPAPRPWLQSQQGSAQLGHTAGSGNSQHSSALAAANRTAQMALLMRAHPVNADGIRAPDGEQRGNMGGLPQSISSADPTGEMPSDQSWRPVGRMRGSLSGRAYSSALNQLMIQPTQSAQATRPQTNLTSPPSVPTPPSVPPSLQQYLSNGRNLRVPPMQNNAMTRPASVSGSSGTLPERLGGMR</sequence>
<feature type="region of interest" description="Disordered" evidence="6">
    <location>
        <begin position="666"/>
        <end position="733"/>
    </location>
</feature>
<feature type="compositionally biased region" description="Polar residues" evidence="6">
    <location>
        <begin position="806"/>
        <end position="828"/>
    </location>
</feature>
<evidence type="ECO:0000313" key="9">
    <source>
        <dbReference type="Proteomes" id="UP001054252"/>
    </source>
</evidence>
<name>A0AAV5KF78_9ROSI</name>
<dbReference type="EC" id="3.1.3.16" evidence="5"/>
<dbReference type="Proteomes" id="UP001054252">
    <property type="component" value="Unassembled WGS sequence"/>
</dbReference>
<dbReference type="EMBL" id="BPVZ01000062">
    <property type="protein sequence ID" value="GKV23179.1"/>
    <property type="molecule type" value="Genomic_DNA"/>
</dbReference>
<dbReference type="InterPro" id="IPR013083">
    <property type="entry name" value="Znf_RING/FYVE/PHD"/>
</dbReference>
<keyword evidence="1" id="KW-0479">Metal-binding</keyword>
<comment type="caution">
    <text evidence="8">The sequence shown here is derived from an EMBL/GenBank/DDBJ whole genome shotgun (WGS) entry which is preliminary data.</text>
</comment>
<evidence type="ECO:0000256" key="6">
    <source>
        <dbReference type="SAM" id="MobiDB-lite"/>
    </source>
</evidence>
<feature type="compositionally biased region" description="Polar residues" evidence="6">
    <location>
        <begin position="671"/>
        <end position="709"/>
    </location>
</feature>
<evidence type="ECO:0000313" key="8">
    <source>
        <dbReference type="EMBL" id="GKV23179.1"/>
    </source>
</evidence>
<dbReference type="InterPro" id="IPR004181">
    <property type="entry name" value="Znf_MIZ"/>
</dbReference>
<gene>
    <name evidence="8" type="ORF">SLEP1_g32941</name>
</gene>
<dbReference type="PANTHER" id="PTHR10782:SF4">
    <property type="entry name" value="TONALLI, ISOFORM E"/>
    <property type="match status" value="1"/>
</dbReference>
<dbReference type="Pfam" id="PF00149">
    <property type="entry name" value="Metallophos"/>
    <property type="match status" value="1"/>
</dbReference>
<evidence type="ECO:0000256" key="3">
    <source>
        <dbReference type="ARBA" id="ARBA00022833"/>
    </source>
</evidence>
<keyword evidence="9" id="KW-1185">Reference proteome</keyword>
<feature type="compositionally biased region" description="Polar residues" evidence="6">
    <location>
        <begin position="956"/>
        <end position="973"/>
    </location>
</feature>
<comment type="catalytic activity">
    <reaction evidence="5">
        <text>O-phospho-L-threonyl-[protein] + H2O = L-threonyl-[protein] + phosphate</text>
        <dbReference type="Rhea" id="RHEA:47004"/>
        <dbReference type="Rhea" id="RHEA-COMP:11060"/>
        <dbReference type="Rhea" id="RHEA-COMP:11605"/>
        <dbReference type="ChEBI" id="CHEBI:15377"/>
        <dbReference type="ChEBI" id="CHEBI:30013"/>
        <dbReference type="ChEBI" id="CHEBI:43474"/>
        <dbReference type="ChEBI" id="CHEBI:61977"/>
        <dbReference type="EC" id="3.1.3.16"/>
    </reaction>
</comment>
<protein>
    <recommendedName>
        <fullName evidence="5">Serine/threonine-protein phosphatase</fullName>
        <ecNumber evidence="5">3.1.3.16</ecNumber>
    </recommendedName>
</protein>
<proteinExistence type="inferred from homology"/>
<dbReference type="InterPro" id="IPR006186">
    <property type="entry name" value="Ser/Thr-sp_prot-phosphatase"/>
</dbReference>
<dbReference type="InterPro" id="IPR004843">
    <property type="entry name" value="Calcineurin-like_PHP"/>
</dbReference>
<dbReference type="GO" id="GO:0000785">
    <property type="term" value="C:chromatin"/>
    <property type="evidence" value="ECO:0007669"/>
    <property type="project" value="TreeGrafter"/>
</dbReference>
<dbReference type="GO" id="GO:0016925">
    <property type="term" value="P:protein sumoylation"/>
    <property type="evidence" value="ECO:0007669"/>
    <property type="project" value="TreeGrafter"/>
</dbReference>
<dbReference type="PROSITE" id="PS51044">
    <property type="entry name" value="ZF_SP_RING"/>
    <property type="match status" value="1"/>
</dbReference>
<accession>A0AAV5KF78</accession>
<keyword evidence="3" id="KW-0862">Zinc</keyword>
<evidence type="ECO:0000256" key="2">
    <source>
        <dbReference type="ARBA" id="ARBA00022771"/>
    </source>
</evidence>
<feature type="compositionally biased region" description="Low complexity" evidence="6">
    <location>
        <begin position="773"/>
        <end position="790"/>
    </location>
</feature>
<dbReference type="PRINTS" id="PR00114">
    <property type="entry name" value="STPHPHTASE"/>
</dbReference>
<feature type="region of interest" description="Disordered" evidence="6">
    <location>
        <begin position="773"/>
        <end position="831"/>
    </location>
</feature>
<dbReference type="Pfam" id="PF02891">
    <property type="entry name" value="zf-MIZ"/>
    <property type="match status" value="1"/>
</dbReference>
<dbReference type="Gene3D" id="3.60.21.10">
    <property type="match status" value="1"/>
</dbReference>
<dbReference type="GO" id="GO:0008270">
    <property type="term" value="F:zinc ion binding"/>
    <property type="evidence" value="ECO:0007669"/>
    <property type="project" value="UniProtKB-KW"/>
</dbReference>
<feature type="domain" description="SP-RING-type" evidence="7">
    <location>
        <begin position="410"/>
        <end position="491"/>
    </location>
</feature>
<keyword evidence="5" id="KW-0378">Hydrolase</keyword>
<keyword evidence="2 4" id="KW-0863">Zinc-finger</keyword>
<dbReference type="CDD" id="cd16650">
    <property type="entry name" value="SP-RING_PIAS-like"/>
    <property type="match status" value="1"/>
</dbReference>
<dbReference type="PROSITE" id="PS00125">
    <property type="entry name" value="SER_THR_PHOSPHATASE"/>
    <property type="match status" value="1"/>
</dbReference>
<organism evidence="8 9">
    <name type="scientific">Rubroshorea leprosula</name>
    <dbReference type="NCBI Taxonomy" id="152421"/>
    <lineage>
        <taxon>Eukaryota</taxon>
        <taxon>Viridiplantae</taxon>
        <taxon>Streptophyta</taxon>
        <taxon>Embryophyta</taxon>
        <taxon>Tracheophyta</taxon>
        <taxon>Spermatophyta</taxon>
        <taxon>Magnoliopsida</taxon>
        <taxon>eudicotyledons</taxon>
        <taxon>Gunneridae</taxon>
        <taxon>Pentapetalae</taxon>
        <taxon>rosids</taxon>
        <taxon>malvids</taxon>
        <taxon>Malvales</taxon>
        <taxon>Dipterocarpaceae</taxon>
        <taxon>Rubroshorea</taxon>
    </lineage>
</organism>
<dbReference type="InterPro" id="IPR029052">
    <property type="entry name" value="Metallo-depent_PP-like"/>
</dbReference>
<dbReference type="AlphaFoldDB" id="A0AAV5KF78"/>
<evidence type="ECO:0000256" key="1">
    <source>
        <dbReference type="ARBA" id="ARBA00022723"/>
    </source>
</evidence>